<gene>
    <name evidence="1" type="ORF">PENNAL_c0016G00523</name>
</gene>
<sequence>MHINNNALSRTHYEADKSRIIGLQSHEWFQEHGTVIARAGDKRTFSESVEAKLWTVAAHALSSTSPTPIRAPMSVMDGQPSSNALKRDTHDVRLMIAPWTMKAWKLKRDPAASNSFGYGCALPGESGQLCYAVFAQLGYMRYQSVQVH</sequence>
<keyword evidence="2" id="KW-1185">Reference proteome</keyword>
<dbReference type="EMBL" id="MOOB01000016">
    <property type="protein sequence ID" value="OQE88643.1"/>
    <property type="molecule type" value="Genomic_DNA"/>
</dbReference>
<reference evidence="2" key="1">
    <citation type="journal article" date="2017" name="Nat. Microbiol.">
        <title>Global analysis of biosynthetic gene clusters reveals vast potential of secondary metabolite production in Penicillium species.</title>
        <authorList>
            <person name="Nielsen J.C."/>
            <person name="Grijseels S."/>
            <person name="Prigent S."/>
            <person name="Ji B."/>
            <person name="Dainat J."/>
            <person name="Nielsen K.F."/>
            <person name="Frisvad J.C."/>
            <person name="Workman M."/>
            <person name="Nielsen J."/>
        </authorList>
    </citation>
    <scope>NUCLEOTIDE SEQUENCE [LARGE SCALE GENOMIC DNA]</scope>
    <source>
        <strain evidence="2">IBT 13039</strain>
    </source>
</reference>
<dbReference type="STRING" id="60175.A0A1V6YMP2"/>
<evidence type="ECO:0000313" key="2">
    <source>
        <dbReference type="Proteomes" id="UP000191691"/>
    </source>
</evidence>
<accession>A0A1V6YMP2</accession>
<name>A0A1V6YMP2_PENNA</name>
<dbReference type="Proteomes" id="UP000191691">
    <property type="component" value="Unassembled WGS sequence"/>
</dbReference>
<evidence type="ECO:0000313" key="1">
    <source>
        <dbReference type="EMBL" id="OQE88643.1"/>
    </source>
</evidence>
<organism evidence="1 2">
    <name type="scientific">Penicillium nalgiovense</name>
    <dbReference type="NCBI Taxonomy" id="60175"/>
    <lineage>
        <taxon>Eukaryota</taxon>
        <taxon>Fungi</taxon>
        <taxon>Dikarya</taxon>
        <taxon>Ascomycota</taxon>
        <taxon>Pezizomycotina</taxon>
        <taxon>Eurotiomycetes</taxon>
        <taxon>Eurotiomycetidae</taxon>
        <taxon>Eurotiales</taxon>
        <taxon>Aspergillaceae</taxon>
        <taxon>Penicillium</taxon>
    </lineage>
</organism>
<comment type="caution">
    <text evidence="1">The sequence shown here is derived from an EMBL/GenBank/DDBJ whole genome shotgun (WGS) entry which is preliminary data.</text>
</comment>
<proteinExistence type="predicted"/>
<protein>
    <submittedName>
        <fullName evidence="1">Uncharacterized protein</fullName>
    </submittedName>
</protein>
<dbReference type="AlphaFoldDB" id="A0A1V6YMP2"/>